<dbReference type="RefSeq" id="WP_289266952.1">
    <property type="nucleotide sequence ID" value="NZ_OX365700.1"/>
</dbReference>
<dbReference type="InterPro" id="IPR009100">
    <property type="entry name" value="AcylCoA_DH/oxidase_NM_dom_sf"/>
</dbReference>
<keyword evidence="5 6" id="KW-0560">Oxidoreductase</keyword>
<keyword evidence="11" id="KW-1185">Reference proteome</keyword>
<dbReference type="PANTHER" id="PTHR43884:SF12">
    <property type="entry name" value="ISOVALERYL-COA DEHYDROGENASE, MITOCHONDRIAL-RELATED"/>
    <property type="match status" value="1"/>
</dbReference>
<dbReference type="AlphaFoldDB" id="A0AA86MVU7"/>
<dbReference type="KEGG" id="nti:DNFV4_00358"/>
<dbReference type="Pfam" id="PF02770">
    <property type="entry name" value="Acyl-CoA_dh_M"/>
    <property type="match status" value="1"/>
</dbReference>
<dbReference type="InterPro" id="IPR013786">
    <property type="entry name" value="AcylCoA_DH/ox_N"/>
</dbReference>
<gene>
    <name evidence="10" type="ORF">DNFV4_00358</name>
</gene>
<dbReference type="InterPro" id="IPR046373">
    <property type="entry name" value="Acyl-CoA_Oxase/DH_mid-dom_sf"/>
</dbReference>
<protein>
    <submittedName>
        <fullName evidence="10">Acyl-CoA dehydrogenase</fullName>
    </submittedName>
</protein>
<feature type="domain" description="Acyl-CoA dehydrogenase/oxidase N-terminal" evidence="9">
    <location>
        <begin position="51"/>
        <end position="161"/>
    </location>
</feature>
<organism evidence="10 11">
    <name type="scientific">Nitrospira tepida</name>
    <dbReference type="NCBI Taxonomy" id="2973512"/>
    <lineage>
        <taxon>Bacteria</taxon>
        <taxon>Pseudomonadati</taxon>
        <taxon>Nitrospirota</taxon>
        <taxon>Nitrospiria</taxon>
        <taxon>Nitrospirales</taxon>
        <taxon>Nitrospiraceae</taxon>
        <taxon>Nitrospira</taxon>
    </lineage>
</organism>
<dbReference type="FunFam" id="1.10.540.10:FF:000001">
    <property type="entry name" value="Very long-chain-specific acyl-CoA dehydrogenase, mitochondrial"/>
    <property type="match status" value="1"/>
</dbReference>
<dbReference type="InterPro" id="IPR037069">
    <property type="entry name" value="AcylCoA_DH/ox_N_sf"/>
</dbReference>
<dbReference type="InterPro" id="IPR036250">
    <property type="entry name" value="AcylCo_DH-like_C"/>
</dbReference>
<dbReference type="Pfam" id="PF02771">
    <property type="entry name" value="Acyl-CoA_dh_N"/>
    <property type="match status" value="1"/>
</dbReference>
<name>A0AA86MVU7_9BACT</name>
<feature type="domain" description="Acyl-CoA dehydrogenase/oxidase C-terminal" evidence="7">
    <location>
        <begin position="288"/>
        <end position="445"/>
    </location>
</feature>
<dbReference type="Gene3D" id="1.20.140.10">
    <property type="entry name" value="Butyryl-CoA Dehydrogenase, subunit A, domain 3"/>
    <property type="match status" value="1"/>
</dbReference>
<sequence length="646" mass="71444">MAGTTPLFQGSLAVAEASRDTKRYAGFLSGLFEGIVRRHLFDSYSIPPLSETGTAFLERLRPLLIEKVDPDTVDREGEIGEDILTALKQIGAFGLKIPKTYGGLGLSQSDYHRVATLLGSHDAALTVLLSAHNSIGVPEPVKLAGDQEQQQRWLPRLANGEISGFALTEPDAGCDIWDLKTYALRVWDGGELVGYRLTGEKMYTTNAPRRDGEFLASLLVVIAQIVDEPHEVARPKEQRRFGAFVVETHAPGCRCSRFRFMGVRGIYNGRVQLRDVFVPVADRLGQEGEGLRRALETLTVGRLTLPAACLGSLKQCLWLARRRAQQRIQYDRSIGEHTDIGSKLVRMASRTLALEALVAITGVWADAKVDVRLESAAAKILASEWLLESLIDLLRIYGGRGFETTDSLRLRGEMPAPVERMIRDSLINVIWEGTNGILTLWIGREGLAEYVAKGNAFLEFRIKEIAQALPFFARVAARSLRAASAYERKPAAPGSPATDWDRFVARESRELARTTLWVTARHRHGLIRKQRLLTRLVTAGMQLFAGEALAWYASQPDVRDRPLCRALVADFQGRVEELFDPTPLLSLRTPRWDDDTRLFHLAKEILAGQADWLEAGIIPSGSVDQTLAGTSCDAEAEHLMGVSSKG</sequence>
<dbReference type="PANTHER" id="PTHR43884">
    <property type="entry name" value="ACYL-COA DEHYDROGENASE"/>
    <property type="match status" value="1"/>
</dbReference>
<dbReference type="InterPro" id="IPR006091">
    <property type="entry name" value="Acyl-CoA_Oxase/DH_mid-dom"/>
</dbReference>
<dbReference type="Proteomes" id="UP001179121">
    <property type="component" value="Chromosome"/>
</dbReference>
<dbReference type="SUPFAM" id="SSF56645">
    <property type="entry name" value="Acyl-CoA dehydrogenase NM domain-like"/>
    <property type="match status" value="1"/>
</dbReference>
<dbReference type="GO" id="GO:0003995">
    <property type="term" value="F:acyl-CoA dehydrogenase activity"/>
    <property type="evidence" value="ECO:0007669"/>
    <property type="project" value="TreeGrafter"/>
</dbReference>
<keyword evidence="4 6" id="KW-0274">FAD</keyword>
<evidence type="ECO:0000259" key="9">
    <source>
        <dbReference type="Pfam" id="PF02771"/>
    </source>
</evidence>
<dbReference type="Pfam" id="PF00441">
    <property type="entry name" value="Acyl-CoA_dh_1"/>
    <property type="match status" value="1"/>
</dbReference>
<keyword evidence="3 6" id="KW-0285">Flavoprotein</keyword>
<dbReference type="Gene3D" id="2.40.110.10">
    <property type="entry name" value="Butyryl-CoA Dehydrogenase, subunit A, domain 2"/>
    <property type="match status" value="1"/>
</dbReference>
<dbReference type="Gene3D" id="1.10.540.10">
    <property type="entry name" value="Acyl-CoA dehydrogenase/oxidase, N-terminal domain"/>
    <property type="match status" value="1"/>
</dbReference>
<proteinExistence type="inferred from homology"/>
<reference evidence="10" key="1">
    <citation type="submission" date="2022-10" db="EMBL/GenBank/DDBJ databases">
        <authorList>
            <person name="Koch H."/>
        </authorList>
    </citation>
    <scope>NUCLEOTIDE SEQUENCE</scope>
    <source>
        <strain evidence="10">DNF</strain>
    </source>
</reference>
<evidence type="ECO:0000259" key="7">
    <source>
        <dbReference type="Pfam" id="PF00441"/>
    </source>
</evidence>
<evidence type="ECO:0000313" key="10">
    <source>
        <dbReference type="EMBL" id="CAI4029938.1"/>
    </source>
</evidence>
<dbReference type="SUPFAM" id="SSF47203">
    <property type="entry name" value="Acyl-CoA dehydrogenase C-terminal domain-like"/>
    <property type="match status" value="1"/>
</dbReference>
<dbReference type="EMBL" id="OX365700">
    <property type="protein sequence ID" value="CAI4029938.1"/>
    <property type="molecule type" value="Genomic_DNA"/>
</dbReference>
<evidence type="ECO:0000256" key="3">
    <source>
        <dbReference type="ARBA" id="ARBA00022630"/>
    </source>
</evidence>
<evidence type="ECO:0000256" key="1">
    <source>
        <dbReference type="ARBA" id="ARBA00001974"/>
    </source>
</evidence>
<evidence type="ECO:0000256" key="5">
    <source>
        <dbReference type="ARBA" id="ARBA00023002"/>
    </source>
</evidence>
<comment type="similarity">
    <text evidence="2 6">Belongs to the acyl-CoA dehydrogenase family.</text>
</comment>
<comment type="cofactor">
    <cofactor evidence="1 6">
        <name>FAD</name>
        <dbReference type="ChEBI" id="CHEBI:57692"/>
    </cofactor>
</comment>
<evidence type="ECO:0000256" key="6">
    <source>
        <dbReference type="RuleBase" id="RU362125"/>
    </source>
</evidence>
<dbReference type="GO" id="GO:0050660">
    <property type="term" value="F:flavin adenine dinucleotide binding"/>
    <property type="evidence" value="ECO:0007669"/>
    <property type="project" value="InterPro"/>
</dbReference>
<feature type="domain" description="Acyl-CoA oxidase/dehydrogenase middle" evidence="8">
    <location>
        <begin position="164"/>
        <end position="276"/>
    </location>
</feature>
<evidence type="ECO:0000256" key="2">
    <source>
        <dbReference type="ARBA" id="ARBA00009347"/>
    </source>
</evidence>
<dbReference type="InterPro" id="IPR009075">
    <property type="entry name" value="AcylCo_DH/oxidase_C"/>
</dbReference>
<evidence type="ECO:0000259" key="8">
    <source>
        <dbReference type="Pfam" id="PF02770"/>
    </source>
</evidence>
<evidence type="ECO:0000256" key="4">
    <source>
        <dbReference type="ARBA" id="ARBA00022827"/>
    </source>
</evidence>
<accession>A0AA86MVU7</accession>
<evidence type="ECO:0000313" key="11">
    <source>
        <dbReference type="Proteomes" id="UP001179121"/>
    </source>
</evidence>